<dbReference type="InterPro" id="IPR050727">
    <property type="entry name" value="GH43_arabinanases"/>
</dbReference>
<dbReference type="AlphaFoldDB" id="A0A1H3ZF21"/>
<dbReference type="GO" id="GO:0046558">
    <property type="term" value="F:arabinan endo-1,5-alpha-L-arabinosidase activity"/>
    <property type="evidence" value="ECO:0007669"/>
    <property type="project" value="InterPro"/>
</dbReference>
<feature type="active site" description="Proton acceptor" evidence="6">
    <location>
        <position position="39"/>
    </location>
</feature>
<evidence type="ECO:0000256" key="5">
    <source>
        <dbReference type="PIRNR" id="PIRNR026534"/>
    </source>
</evidence>
<keyword evidence="10" id="KW-1185">Reference proteome</keyword>
<dbReference type="SUPFAM" id="SSF75005">
    <property type="entry name" value="Arabinanase/levansucrase/invertase"/>
    <property type="match status" value="1"/>
</dbReference>
<dbReference type="EMBL" id="FNRL01000004">
    <property type="protein sequence ID" value="SEA22393.1"/>
    <property type="molecule type" value="Genomic_DNA"/>
</dbReference>
<comment type="pathway">
    <text evidence="1 5">Glycan metabolism; L-arabinan degradation.</text>
</comment>
<dbReference type="Gene3D" id="2.115.10.20">
    <property type="entry name" value="Glycosyl hydrolase domain, family 43"/>
    <property type="match status" value="1"/>
</dbReference>
<dbReference type="Proteomes" id="UP000199656">
    <property type="component" value="Unassembled WGS sequence"/>
</dbReference>
<keyword evidence="3 5" id="KW-0378">Hydrolase</keyword>
<evidence type="ECO:0000256" key="1">
    <source>
        <dbReference type="ARBA" id="ARBA00004834"/>
    </source>
</evidence>
<name>A0A1H3ZF21_9BACT</name>
<evidence type="ECO:0000313" key="9">
    <source>
        <dbReference type="EMBL" id="SEA22393.1"/>
    </source>
</evidence>
<organism evidence="9 10">
    <name type="scientific">Chitinophaga terrae</name>
    <name type="common">ex Kim and Jung 2007</name>
    <dbReference type="NCBI Taxonomy" id="408074"/>
    <lineage>
        <taxon>Bacteria</taxon>
        <taxon>Pseudomonadati</taxon>
        <taxon>Bacteroidota</taxon>
        <taxon>Chitinophagia</taxon>
        <taxon>Chitinophagales</taxon>
        <taxon>Chitinophagaceae</taxon>
        <taxon>Chitinophaga</taxon>
    </lineage>
</organism>
<evidence type="ECO:0000256" key="7">
    <source>
        <dbReference type="PIRSR" id="PIRSR026534-3"/>
    </source>
</evidence>
<evidence type="ECO:0000256" key="4">
    <source>
        <dbReference type="ARBA" id="ARBA00023295"/>
    </source>
</evidence>
<dbReference type="PIRSF" id="PIRSF026534">
    <property type="entry name" value="Endo_alpha-L-arabinosidase"/>
    <property type="match status" value="1"/>
</dbReference>
<dbReference type="CDD" id="cd18616">
    <property type="entry name" value="GH43_ABN-like"/>
    <property type="match status" value="1"/>
</dbReference>
<feature type="chain" id="PRO_5011467739" evidence="8">
    <location>
        <begin position="22"/>
        <end position="324"/>
    </location>
</feature>
<dbReference type="InterPro" id="IPR016840">
    <property type="entry name" value="Glyco_hydro_43_endo_a_Ara-ase"/>
</dbReference>
<dbReference type="InterPro" id="IPR023296">
    <property type="entry name" value="Glyco_hydro_beta-prop_sf"/>
</dbReference>
<evidence type="ECO:0000256" key="3">
    <source>
        <dbReference type="ARBA" id="ARBA00022801"/>
    </source>
</evidence>
<feature type="site" description="Important for substrate recognition" evidence="7">
    <location>
        <position position="267"/>
    </location>
</feature>
<dbReference type="GO" id="GO:0031222">
    <property type="term" value="P:arabinan catabolic process"/>
    <property type="evidence" value="ECO:0007669"/>
    <property type="project" value="UniProtKB-UniPathway"/>
</dbReference>
<keyword evidence="8" id="KW-0732">Signal</keyword>
<feature type="active site" description="Proton donor" evidence="6">
    <location>
        <position position="197"/>
    </location>
</feature>
<evidence type="ECO:0000256" key="2">
    <source>
        <dbReference type="ARBA" id="ARBA00009865"/>
    </source>
</evidence>
<dbReference type="Pfam" id="PF04616">
    <property type="entry name" value="Glyco_hydro_43"/>
    <property type="match status" value="1"/>
</dbReference>
<evidence type="ECO:0000313" key="10">
    <source>
        <dbReference type="Proteomes" id="UP000199656"/>
    </source>
</evidence>
<comment type="similarity">
    <text evidence="2 5">Belongs to the glycosyl hydrolase 43 family.</text>
</comment>
<feature type="signal peptide" evidence="8">
    <location>
        <begin position="1"/>
        <end position="21"/>
    </location>
</feature>
<reference evidence="10" key="1">
    <citation type="submission" date="2016-10" db="EMBL/GenBank/DDBJ databases">
        <authorList>
            <person name="Varghese N."/>
            <person name="Submissions S."/>
        </authorList>
    </citation>
    <scope>NUCLEOTIDE SEQUENCE [LARGE SCALE GENOMIC DNA]</scope>
    <source>
        <strain evidence="10">DSM 23920</strain>
    </source>
</reference>
<gene>
    <name evidence="9" type="ORF">SAMN05660909_01195</name>
</gene>
<dbReference type="RefSeq" id="WP_225889518.1">
    <property type="nucleotide sequence ID" value="NZ_BKAT01000005.1"/>
</dbReference>
<dbReference type="PANTHER" id="PTHR43301:SF3">
    <property type="entry name" value="ARABINAN ENDO-1,5-ALPHA-L-ARABINOSIDASE A-RELATED"/>
    <property type="match status" value="1"/>
</dbReference>
<keyword evidence="4 5" id="KW-0326">Glycosidase</keyword>
<evidence type="ECO:0000256" key="6">
    <source>
        <dbReference type="PIRSR" id="PIRSR026534-1"/>
    </source>
</evidence>
<feature type="site" description="Important for catalytic activity, responsible for pKa modulation of the active site Glu and correct orientation of both the proton donor and substrate" evidence="7">
    <location>
        <position position="152"/>
    </location>
</feature>
<protein>
    <submittedName>
        <fullName evidence="9">Arabinan endo-1,5-alpha-L-arabinosidase</fullName>
    </submittedName>
</protein>
<dbReference type="InterPro" id="IPR006710">
    <property type="entry name" value="Glyco_hydro_43"/>
</dbReference>
<proteinExistence type="inferred from homology"/>
<sequence>MKTLLLLAVASTFTLSSMGQAAQSDTGYANPVYRSNFPDPNLVKATDGYFYAYATNGGKYTIPVVKSKDLVNWTFVGDAFEKRPDWKKDGGGIWAPDVTYYRKKYLMFYSWSLWGDPNPAIGVAVSQKPEGPFTDLGSLFYSKEIGVANSIDPFLYVDKQTPYLIWGSFHGIYGIELTKDGTHVKGEKFQLADNQYEGSYIYKRGKYYYYFGSAGTCCEGVKSTYRVKVGRSLSLKGPYLDQNGRSLMEGGGTLLLEGNGTFAGPGHNGDIVEDKKHQTWFVYHAFSRENTKGREMLLDKIEWVNDWPVIKDKQPSLHSDSPSF</sequence>
<accession>A0A1H3ZF21</accession>
<evidence type="ECO:0000256" key="8">
    <source>
        <dbReference type="SAM" id="SignalP"/>
    </source>
</evidence>
<dbReference type="STRING" id="408074.SAMN05660909_01195"/>
<dbReference type="PANTHER" id="PTHR43301">
    <property type="entry name" value="ARABINAN ENDO-1,5-ALPHA-L-ARABINOSIDASE"/>
    <property type="match status" value="1"/>
</dbReference>
<dbReference type="UniPathway" id="UPA00667"/>